<accession>A0A1M5QNP6</accession>
<organism evidence="1 2">
    <name type="scientific">Bradyrhizobium erythrophlei</name>
    <dbReference type="NCBI Taxonomy" id="1437360"/>
    <lineage>
        <taxon>Bacteria</taxon>
        <taxon>Pseudomonadati</taxon>
        <taxon>Pseudomonadota</taxon>
        <taxon>Alphaproteobacteria</taxon>
        <taxon>Hyphomicrobiales</taxon>
        <taxon>Nitrobacteraceae</taxon>
        <taxon>Bradyrhizobium</taxon>
    </lineage>
</organism>
<dbReference type="EMBL" id="LT670817">
    <property type="protein sequence ID" value="SHH15694.1"/>
    <property type="molecule type" value="Genomic_DNA"/>
</dbReference>
<evidence type="ECO:0000313" key="2">
    <source>
        <dbReference type="Proteomes" id="UP000189796"/>
    </source>
</evidence>
<protein>
    <submittedName>
        <fullName evidence="1">Uncharacterized protein</fullName>
    </submittedName>
</protein>
<gene>
    <name evidence="1" type="ORF">SAMN05443248_3895</name>
</gene>
<dbReference type="AlphaFoldDB" id="A0A1M5QNP6"/>
<proteinExistence type="predicted"/>
<name>A0A1M5QNP6_9BRAD</name>
<sequence length="169" mass="18406">MAIDWLFASKALSILRAGSSATKSFYDRAVGKSPAANFEAGDSGVEFRIQNVCNETIIIESILATPPLLGFSAGDELVDIVRAVVAQRGHSNEEALAVLSPGNNVSIGVITFDPFQEANADEGIKVRLKWRSVTRGMFSRSSVTSKIQVRDVRALKLAVERKQPRIRFV</sequence>
<dbReference type="Proteomes" id="UP000189796">
    <property type="component" value="Chromosome I"/>
</dbReference>
<evidence type="ECO:0000313" key="1">
    <source>
        <dbReference type="EMBL" id="SHH15694.1"/>
    </source>
</evidence>
<dbReference type="RefSeq" id="WP_154072347.1">
    <property type="nucleotide sequence ID" value="NZ_LT670817.1"/>
</dbReference>
<reference evidence="1 2" key="1">
    <citation type="submission" date="2016-11" db="EMBL/GenBank/DDBJ databases">
        <authorList>
            <person name="Jaros S."/>
            <person name="Januszkiewicz K."/>
            <person name="Wedrychowicz H."/>
        </authorList>
    </citation>
    <scope>NUCLEOTIDE SEQUENCE [LARGE SCALE GENOMIC DNA]</scope>
    <source>
        <strain evidence="1 2">GAS138</strain>
    </source>
</reference>